<dbReference type="InterPro" id="IPR051209">
    <property type="entry name" value="FAD-bind_Monooxygenase_sf"/>
</dbReference>
<dbReference type="OrthoDB" id="74360at2759"/>
<dbReference type="VEuPathDB" id="FungiDB:TAPDE_003692"/>
<dbReference type="STRING" id="1097556.R4XCB8"/>
<name>R4XCB8_TAPDE</name>
<gene>
    <name evidence="3" type="ORF">TAPDE_003692</name>
</gene>
<dbReference type="PANTHER" id="PTHR42877:SF5">
    <property type="entry name" value="L-ORNITHINE N(5)-MONOOXYGENASE-RELATED"/>
    <property type="match status" value="1"/>
</dbReference>
<comment type="caution">
    <text evidence="3">The sequence shown here is derived from an EMBL/GenBank/DDBJ whole genome shotgun (WGS) entry which is preliminary data.</text>
</comment>
<protein>
    <submittedName>
        <fullName evidence="3">Monooxygenase</fullName>
    </submittedName>
</protein>
<dbReference type="GO" id="GO:0004497">
    <property type="term" value="F:monooxygenase activity"/>
    <property type="evidence" value="ECO:0007669"/>
    <property type="project" value="UniProtKB-KW"/>
</dbReference>
<dbReference type="eggNOG" id="KOG1399">
    <property type="taxonomic scope" value="Eukaryota"/>
</dbReference>
<comment type="similarity">
    <text evidence="1">Belongs to the FAD-binding monooxygenase family.</text>
</comment>
<keyword evidence="4" id="KW-1185">Reference proteome</keyword>
<feature type="transmembrane region" description="Helical" evidence="2">
    <location>
        <begin position="242"/>
        <end position="267"/>
    </location>
</feature>
<dbReference type="Pfam" id="PF13450">
    <property type="entry name" value="NAD_binding_8"/>
    <property type="match status" value="1"/>
</dbReference>
<dbReference type="PANTHER" id="PTHR42877">
    <property type="entry name" value="L-ORNITHINE N(5)-MONOOXYGENASE-RELATED"/>
    <property type="match status" value="1"/>
</dbReference>
<keyword evidence="2" id="KW-1133">Transmembrane helix</keyword>
<keyword evidence="2" id="KW-0472">Membrane</keyword>
<organism evidence="3 4">
    <name type="scientific">Taphrina deformans (strain PYCC 5710 / ATCC 11124 / CBS 356.35 / IMI 108563 / JCM 9778 / NBRC 8474)</name>
    <name type="common">Peach leaf curl fungus</name>
    <name type="synonym">Lalaria deformans</name>
    <dbReference type="NCBI Taxonomy" id="1097556"/>
    <lineage>
        <taxon>Eukaryota</taxon>
        <taxon>Fungi</taxon>
        <taxon>Dikarya</taxon>
        <taxon>Ascomycota</taxon>
        <taxon>Taphrinomycotina</taxon>
        <taxon>Taphrinomycetes</taxon>
        <taxon>Taphrinales</taxon>
        <taxon>Taphrinaceae</taxon>
        <taxon>Taphrina</taxon>
    </lineage>
</organism>
<reference evidence="3 4" key="1">
    <citation type="journal article" date="2013" name="MBio">
        <title>Genome sequencing of the plant pathogen Taphrina deformans, the causal agent of peach leaf curl.</title>
        <authorList>
            <person name="Cisse O.H."/>
            <person name="Almeida J.M.G.C.F."/>
            <person name="Fonseca A."/>
            <person name="Kumar A.A."/>
            <person name="Salojaervi J."/>
            <person name="Overmyer K."/>
            <person name="Hauser P.M."/>
            <person name="Pagni M."/>
        </authorList>
    </citation>
    <scope>NUCLEOTIDE SEQUENCE [LARGE SCALE GENOMIC DNA]</scope>
    <source>
        <strain evidence="4">PYCC 5710 / ATCC 11124 / CBS 356.35 / IMI 108563 / JCM 9778 / NBRC 8474</strain>
    </source>
</reference>
<evidence type="ECO:0000313" key="3">
    <source>
        <dbReference type="EMBL" id="CCG83466.1"/>
    </source>
</evidence>
<dbReference type="AlphaFoldDB" id="R4XCB8"/>
<keyword evidence="3" id="KW-0560">Oxidoreductase</keyword>
<dbReference type="SUPFAM" id="SSF51905">
    <property type="entry name" value="FAD/NAD(P)-binding domain"/>
    <property type="match status" value="2"/>
</dbReference>
<accession>R4XCB8</accession>
<evidence type="ECO:0000256" key="1">
    <source>
        <dbReference type="ARBA" id="ARBA00010139"/>
    </source>
</evidence>
<keyword evidence="2" id="KW-0812">Transmembrane</keyword>
<proteinExistence type="inferred from homology"/>
<dbReference type="EMBL" id="CAHR02000150">
    <property type="protein sequence ID" value="CCG83466.1"/>
    <property type="molecule type" value="Genomic_DNA"/>
</dbReference>
<dbReference type="Proteomes" id="UP000013776">
    <property type="component" value="Unassembled WGS sequence"/>
</dbReference>
<dbReference type="InterPro" id="IPR036188">
    <property type="entry name" value="FAD/NAD-bd_sf"/>
</dbReference>
<evidence type="ECO:0000256" key="2">
    <source>
        <dbReference type="SAM" id="Phobius"/>
    </source>
</evidence>
<keyword evidence="3" id="KW-0503">Monooxygenase</keyword>
<dbReference type="Gene3D" id="3.50.50.60">
    <property type="entry name" value="FAD/NAD(P)-binding domain"/>
    <property type="match status" value="3"/>
</dbReference>
<evidence type="ECO:0000313" key="4">
    <source>
        <dbReference type="Proteomes" id="UP000013776"/>
    </source>
</evidence>
<sequence>MPSYSKTPDYDILIVGSGMCGMALAIQAHKRLPNARICILEREKRLGGTWHLNTYPGAGCDIPSHFYSFSFAKNPHWTRFLSQQEEINKYQQDVARKFNIERYIKFETKVNQARWDEDEKLWTIYSTDERDDTKHEIRTRCFVTAVGGLHLPNDCDIKGAKDFKGPLFHSARWDHSVPIKDKNVVVVGNGCSATQFVPILVKEAKQVRQFVRSMHYLLPNPDFRYSEKAKKRFARFPLLMSLYRLMLASALDFSFILFFISGLGGWMREKYQKQITGYIENKCPPQYRDIIVPDFAIGCKRRVIDTGYLDCLHKDNMDVTRDGIVEIKENSVITKSGQEYPTDVIVLANGFKVGKFVLDIRGRNGESLDDHWEARGGPQAYFSTCLSNFPNMFMSMGPNSATGHFSYIFTSECQNEFIISLMERVISSAADEDGRRRVIEVTAEAERDDLKWIEHATDKIIMGKNGGCVSWYTQGTRNIALYPQFQTHFRWRSENIRWQDFLLDGQKAGTRLGAWIYSACKTAVPIVGAVALGTLFREFLHIAMLA</sequence>